<keyword evidence="1" id="KW-0560">Oxidoreductase</keyword>
<dbReference type="GO" id="GO:0016491">
    <property type="term" value="F:oxidoreductase activity"/>
    <property type="evidence" value="ECO:0007669"/>
    <property type="project" value="UniProtKB-KW"/>
</dbReference>
<dbReference type="InterPro" id="IPR036812">
    <property type="entry name" value="NAD(P)_OxRdtase_dom_sf"/>
</dbReference>
<accession>A0AAQ3LDW7</accession>
<dbReference type="EMBL" id="CP136920">
    <property type="protein sequence ID" value="WOO42130.1"/>
    <property type="molecule type" value="Genomic_DNA"/>
</dbReference>
<dbReference type="Gene3D" id="3.20.20.100">
    <property type="entry name" value="NADP-dependent oxidoreductase domain"/>
    <property type="match status" value="1"/>
</dbReference>
<name>A0AAQ3LDW7_9BACT</name>
<dbReference type="AlphaFoldDB" id="A0AAQ3LDW7"/>
<dbReference type="InterPro" id="IPR020471">
    <property type="entry name" value="AKR"/>
</dbReference>
<dbReference type="PANTHER" id="PTHR43364:SF4">
    <property type="entry name" value="NAD(P)-LINKED OXIDOREDUCTASE SUPERFAMILY PROTEIN"/>
    <property type="match status" value="1"/>
</dbReference>
<dbReference type="PRINTS" id="PR00069">
    <property type="entry name" value="ALDKETRDTASE"/>
</dbReference>
<dbReference type="PANTHER" id="PTHR43364">
    <property type="entry name" value="NADH-SPECIFIC METHYLGLYOXAL REDUCTASE-RELATED"/>
    <property type="match status" value="1"/>
</dbReference>
<reference evidence="3 4" key="1">
    <citation type="submission" date="2023-10" db="EMBL/GenBank/DDBJ databases">
        <title>Rubellicoccus peritrichatus gen. nov., sp. nov., isolated from an algae of coral reef tank.</title>
        <authorList>
            <person name="Luo J."/>
        </authorList>
    </citation>
    <scope>NUCLEOTIDE SEQUENCE [LARGE SCALE GENOMIC DNA]</scope>
    <source>
        <strain evidence="3 4">CR14</strain>
    </source>
</reference>
<sequence length="320" mass="36362">MSDTFLRKIANSKDAYPVLALGCWAFGGDHWGGQDDADSIDAMQKAWDLGLRHWDTAVGYGNGRSERLCGEFLRHGKRDEIFLATKANVNRKPEKLINTLYHSLENLQTDHIDLYYLHWPRCGLDMRPCMEALEKEREKGTIGQIGVSNFSIEQMQQLSQVGTIDVHQLGYSLYWRVPEKELIPYCVKHDIAVVTYSSIAQGILTGKFPQTPTFPKGDIRPETVFFQKDVWPHLYAATEKLKVLAVKHQRPLQHLAIQWAARQPGISSVIVGARNGQQVQENVVALKDPIPNEDLDAMTAISNEAMVHYPKEQNIFKYYP</sequence>
<feature type="domain" description="NADP-dependent oxidoreductase" evidence="2">
    <location>
        <begin position="19"/>
        <end position="302"/>
    </location>
</feature>
<dbReference type="CDD" id="cd19085">
    <property type="entry name" value="AKR_AKR11B3"/>
    <property type="match status" value="1"/>
</dbReference>
<keyword evidence="4" id="KW-1185">Reference proteome</keyword>
<dbReference type="RefSeq" id="WP_317834614.1">
    <property type="nucleotide sequence ID" value="NZ_CP136920.1"/>
</dbReference>
<evidence type="ECO:0000313" key="3">
    <source>
        <dbReference type="EMBL" id="WOO42130.1"/>
    </source>
</evidence>
<dbReference type="SUPFAM" id="SSF51430">
    <property type="entry name" value="NAD(P)-linked oxidoreductase"/>
    <property type="match status" value="1"/>
</dbReference>
<protein>
    <submittedName>
        <fullName evidence="3">Aldo/keto reductase</fullName>
    </submittedName>
</protein>
<evidence type="ECO:0000256" key="1">
    <source>
        <dbReference type="ARBA" id="ARBA00023002"/>
    </source>
</evidence>
<dbReference type="GO" id="GO:0005829">
    <property type="term" value="C:cytosol"/>
    <property type="evidence" value="ECO:0007669"/>
    <property type="project" value="TreeGrafter"/>
</dbReference>
<gene>
    <name evidence="3" type="ORF">RZN69_03450</name>
</gene>
<dbReference type="Pfam" id="PF00248">
    <property type="entry name" value="Aldo_ket_red"/>
    <property type="match status" value="1"/>
</dbReference>
<proteinExistence type="predicted"/>
<dbReference type="KEGG" id="puo:RZN69_03450"/>
<dbReference type="InterPro" id="IPR050523">
    <property type="entry name" value="AKR_Detox_Biosynth"/>
</dbReference>
<dbReference type="InterPro" id="IPR023210">
    <property type="entry name" value="NADP_OxRdtase_dom"/>
</dbReference>
<dbReference type="Proteomes" id="UP001304300">
    <property type="component" value="Chromosome"/>
</dbReference>
<evidence type="ECO:0000259" key="2">
    <source>
        <dbReference type="Pfam" id="PF00248"/>
    </source>
</evidence>
<organism evidence="3 4">
    <name type="scientific">Rubellicoccus peritrichatus</name>
    <dbReference type="NCBI Taxonomy" id="3080537"/>
    <lineage>
        <taxon>Bacteria</taxon>
        <taxon>Pseudomonadati</taxon>
        <taxon>Verrucomicrobiota</taxon>
        <taxon>Opitutia</taxon>
        <taxon>Puniceicoccales</taxon>
        <taxon>Cerasicoccaceae</taxon>
        <taxon>Rubellicoccus</taxon>
    </lineage>
</organism>
<evidence type="ECO:0000313" key="4">
    <source>
        <dbReference type="Proteomes" id="UP001304300"/>
    </source>
</evidence>